<sequence>MTSSSIGSPKSRWWWNLPLSFLNTFWWIPNSETACRSIPQVRKILYIRMNTGLRVWYPHILVETKLRDYTQKYSTGTKPPLPTNERRSPSLVSTHSGRYQTRRLHAEVSTGIKPPLPKNERRIRHNKYQNGRNSKHRIFDLVCNIHSCP</sequence>
<comment type="caution">
    <text evidence="2">The sequence shown here is derived from an EMBL/GenBank/DDBJ whole genome shotgun (WGS) entry which is preliminary data.</text>
</comment>
<protein>
    <submittedName>
        <fullName evidence="2">Uncharacterized protein</fullName>
    </submittedName>
</protein>
<feature type="region of interest" description="Disordered" evidence="1">
    <location>
        <begin position="72"/>
        <end position="97"/>
    </location>
</feature>
<gene>
    <name evidence="2" type="ORF">AVEN_113384_1</name>
</gene>
<name>A0A4Y2I9E9_ARAVE</name>
<proteinExistence type="predicted"/>
<dbReference type="Proteomes" id="UP000499080">
    <property type="component" value="Unassembled WGS sequence"/>
</dbReference>
<keyword evidence="3" id="KW-1185">Reference proteome</keyword>
<dbReference type="AlphaFoldDB" id="A0A4Y2I9E9"/>
<reference evidence="2 3" key="1">
    <citation type="journal article" date="2019" name="Sci. Rep.">
        <title>Orb-weaving spider Araneus ventricosus genome elucidates the spidroin gene catalogue.</title>
        <authorList>
            <person name="Kono N."/>
            <person name="Nakamura H."/>
            <person name="Ohtoshi R."/>
            <person name="Moran D.A.P."/>
            <person name="Shinohara A."/>
            <person name="Yoshida Y."/>
            <person name="Fujiwara M."/>
            <person name="Mori M."/>
            <person name="Tomita M."/>
            <person name="Arakawa K."/>
        </authorList>
    </citation>
    <scope>NUCLEOTIDE SEQUENCE [LARGE SCALE GENOMIC DNA]</scope>
</reference>
<evidence type="ECO:0000313" key="3">
    <source>
        <dbReference type="Proteomes" id="UP000499080"/>
    </source>
</evidence>
<accession>A0A4Y2I9E9</accession>
<evidence type="ECO:0000256" key="1">
    <source>
        <dbReference type="SAM" id="MobiDB-lite"/>
    </source>
</evidence>
<organism evidence="2 3">
    <name type="scientific">Araneus ventricosus</name>
    <name type="common">Orbweaver spider</name>
    <name type="synonym">Epeira ventricosa</name>
    <dbReference type="NCBI Taxonomy" id="182803"/>
    <lineage>
        <taxon>Eukaryota</taxon>
        <taxon>Metazoa</taxon>
        <taxon>Ecdysozoa</taxon>
        <taxon>Arthropoda</taxon>
        <taxon>Chelicerata</taxon>
        <taxon>Arachnida</taxon>
        <taxon>Araneae</taxon>
        <taxon>Araneomorphae</taxon>
        <taxon>Entelegynae</taxon>
        <taxon>Araneoidea</taxon>
        <taxon>Araneidae</taxon>
        <taxon>Araneus</taxon>
    </lineage>
</organism>
<evidence type="ECO:0000313" key="2">
    <source>
        <dbReference type="EMBL" id="GBM74351.1"/>
    </source>
</evidence>
<dbReference type="EMBL" id="BGPR01002490">
    <property type="protein sequence ID" value="GBM74351.1"/>
    <property type="molecule type" value="Genomic_DNA"/>
</dbReference>